<dbReference type="PROSITE" id="PS51330">
    <property type="entry name" value="DHFR_2"/>
    <property type="match status" value="1"/>
</dbReference>
<comment type="function">
    <text evidence="7 8">Key enzyme in folate metabolism. Catalyzes an essential reaction for de novo glycine and purine synthesis, and for DNA precursor synthesis.</text>
</comment>
<comment type="similarity">
    <text evidence="2 8 9">Belongs to the dihydrofolate reductase family.</text>
</comment>
<dbReference type="InterPro" id="IPR024072">
    <property type="entry name" value="DHFR-like_dom_sf"/>
</dbReference>
<keyword evidence="5 8" id="KW-0521">NADP</keyword>
<protein>
    <recommendedName>
        <fullName evidence="3 8">Dihydrofolate reductase</fullName>
        <ecNumber evidence="3 8">1.5.1.3</ecNumber>
    </recommendedName>
</protein>
<dbReference type="PROSITE" id="PS00075">
    <property type="entry name" value="DHFR_1"/>
    <property type="match status" value="1"/>
</dbReference>
<keyword evidence="6 8" id="KW-0560">Oxidoreductase</keyword>
<dbReference type="GO" id="GO:0005829">
    <property type="term" value="C:cytosol"/>
    <property type="evidence" value="ECO:0007669"/>
    <property type="project" value="TreeGrafter"/>
</dbReference>
<dbReference type="UniPathway" id="UPA00077">
    <property type="reaction ID" value="UER00158"/>
</dbReference>
<evidence type="ECO:0000256" key="6">
    <source>
        <dbReference type="ARBA" id="ARBA00023002"/>
    </source>
</evidence>
<dbReference type="GO" id="GO:0070401">
    <property type="term" value="F:NADP+ binding"/>
    <property type="evidence" value="ECO:0007669"/>
    <property type="project" value="UniProtKB-ARBA"/>
</dbReference>
<evidence type="ECO:0000256" key="7">
    <source>
        <dbReference type="ARBA" id="ARBA00025067"/>
    </source>
</evidence>
<evidence type="ECO:0000256" key="3">
    <source>
        <dbReference type="ARBA" id="ARBA00012856"/>
    </source>
</evidence>
<comment type="pathway">
    <text evidence="1 8">Cofactor biosynthesis; tetrahydrofolate biosynthesis; 5,6,7,8-tetrahydrofolate from 7,8-dihydrofolate: step 1/1.</text>
</comment>
<dbReference type="CDD" id="cd00209">
    <property type="entry name" value="DHFR"/>
    <property type="match status" value="1"/>
</dbReference>
<dbReference type="AlphaFoldDB" id="A0A8J6NDT9"/>
<comment type="caution">
    <text evidence="11">The sequence shown here is derived from an EMBL/GenBank/DDBJ whole genome shotgun (WGS) entry which is preliminary data.</text>
</comment>
<evidence type="ECO:0000256" key="4">
    <source>
        <dbReference type="ARBA" id="ARBA00022563"/>
    </source>
</evidence>
<keyword evidence="4 8" id="KW-0554">One-carbon metabolism</keyword>
<dbReference type="PANTHER" id="PTHR48069">
    <property type="entry name" value="DIHYDROFOLATE REDUCTASE"/>
    <property type="match status" value="1"/>
</dbReference>
<dbReference type="EMBL" id="JACNJZ010000094">
    <property type="protein sequence ID" value="MBC8317597.1"/>
    <property type="molecule type" value="Genomic_DNA"/>
</dbReference>
<dbReference type="GO" id="GO:0004146">
    <property type="term" value="F:dihydrofolate reductase activity"/>
    <property type="evidence" value="ECO:0007669"/>
    <property type="project" value="UniProtKB-EC"/>
</dbReference>
<evidence type="ECO:0000256" key="8">
    <source>
        <dbReference type="PIRNR" id="PIRNR000194"/>
    </source>
</evidence>
<sequence length="158" mass="17852">MEIILIAAMAANRVIGRDNDIPWHIPGEQQRFKEITWGHVLLMGRKTYESIGRPLPGRRNIVITRNNAYIAPGCEIAGSLEKALDLCGAAEQVFIIGGAQLYRLGLERATGCILTVLDREVAGDTFFPELEENQYVIVRSEQVRDPEPYTVFFYKKKE</sequence>
<dbReference type="Gene3D" id="3.40.430.10">
    <property type="entry name" value="Dihydrofolate Reductase, subunit A"/>
    <property type="match status" value="1"/>
</dbReference>
<dbReference type="GO" id="GO:0046654">
    <property type="term" value="P:tetrahydrofolate biosynthetic process"/>
    <property type="evidence" value="ECO:0007669"/>
    <property type="project" value="UniProtKB-UniPathway"/>
</dbReference>
<dbReference type="GO" id="GO:0046655">
    <property type="term" value="P:folic acid metabolic process"/>
    <property type="evidence" value="ECO:0007669"/>
    <property type="project" value="TreeGrafter"/>
</dbReference>
<dbReference type="InterPro" id="IPR012259">
    <property type="entry name" value="DHFR"/>
</dbReference>
<evidence type="ECO:0000256" key="5">
    <source>
        <dbReference type="ARBA" id="ARBA00022857"/>
    </source>
</evidence>
<reference evidence="11 12" key="1">
    <citation type="submission" date="2020-08" db="EMBL/GenBank/DDBJ databases">
        <title>Bridging the membrane lipid divide: bacteria of the FCB group superphylum have the potential to synthesize archaeal ether lipids.</title>
        <authorList>
            <person name="Villanueva L."/>
            <person name="Von Meijenfeldt F.A.B."/>
            <person name="Westbye A.B."/>
            <person name="Yadav S."/>
            <person name="Hopmans E.C."/>
            <person name="Dutilh B.E."/>
            <person name="Sinninghe Damste J.S."/>
        </authorList>
    </citation>
    <scope>NUCLEOTIDE SEQUENCE [LARGE SCALE GENOMIC DNA]</scope>
    <source>
        <strain evidence="11">NIOZ-UU47</strain>
    </source>
</reference>
<proteinExistence type="inferred from homology"/>
<dbReference type="PRINTS" id="PR00070">
    <property type="entry name" value="DHFR"/>
</dbReference>
<gene>
    <name evidence="11" type="ORF">H8E41_06795</name>
</gene>
<dbReference type="Pfam" id="PF00186">
    <property type="entry name" value="DHFR_1"/>
    <property type="match status" value="1"/>
</dbReference>
<dbReference type="InterPro" id="IPR017925">
    <property type="entry name" value="DHFR_CS"/>
</dbReference>
<dbReference type="PANTHER" id="PTHR48069:SF3">
    <property type="entry name" value="DIHYDROFOLATE REDUCTASE"/>
    <property type="match status" value="1"/>
</dbReference>
<accession>A0A8J6NDT9</accession>
<dbReference type="GO" id="GO:0046452">
    <property type="term" value="P:dihydrofolate metabolic process"/>
    <property type="evidence" value="ECO:0007669"/>
    <property type="project" value="TreeGrafter"/>
</dbReference>
<evidence type="ECO:0000313" key="11">
    <source>
        <dbReference type="EMBL" id="MBC8317597.1"/>
    </source>
</evidence>
<name>A0A8J6NDT9_9BACT</name>
<organism evidence="11 12">
    <name type="scientific">Candidatus Desulfobia pelagia</name>
    <dbReference type="NCBI Taxonomy" id="2841692"/>
    <lineage>
        <taxon>Bacteria</taxon>
        <taxon>Pseudomonadati</taxon>
        <taxon>Thermodesulfobacteriota</taxon>
        <taxon>Desulfobulbia</taxon>
        <taxon>Desulfobulbales</taxon>
        <taxon>Desulfobulbaceae</taxon>
        <taxon>Candidatus Desulfobia</taxon>
    </lineage>
</organism>
<dbReference type="Proteomes" id="UP000614424">
    <property type="component" value="Unassembled WGS sequence"/>
</dbReference>
<dbReference type="SUPFAM" id="SSF53597">
    <property type="entry name" value="Dihydrofolate reductase-like"/>
    <property type="match status" value="1"/>
</dbReference>
<dbReference type="PIRSF" id="PIRSF000194">
    <property type="entry name" value="DHFR"/>
    <property type="match status" value="1"/>
</dbReference>
<comment type="catalytic activity">
    <reaction evidence="8">
        <text>(6S)-5,6,7,8-tetrahydrofolate + NADP(+) = 7,8-dihydrofolate + NADPH + H(+)</text>
        <dbReference type="Rhea" id="RHEA:15009"/>
        <dbReference type="ChEBI" id="CHEBI:15378"/>
        <dbReference type="ChEBI" id="CHEBI:57451"/>
        <dbReference type="ChEBI" id="CHEBI:57453"/>
        <dbReference type="ChEBI" id="CHEBI:57783"/>
        <dbReference type="ChEBI" id="CHEBI:58349"/>
        <dbReference type="EC" id="1.5.1.3"/>
    </reaction>
</comment>
<evidence type="ECO:0000256" key="2">
    <source>
        <dbReference type="ARBA" id="ARBA00009539"/>
    </source>
</evidence>
<dbReference type="FunFam" id="3.40.430.10:FF:000001">
    <property type="entry name" value="Dihydrofolate reductase"/>
    <property type="match status" value="1"/>
</dbReference>
<evidence type="ECO:0000313" key="12">
    <source>
        <dbReference type="Proteomes" id="UP000614424"/>
    </source>
</evidence>
<evidence type="ECO:0000256" key="9">
    <source>
        <dbReference type="RuleBase" id="RU004474"/>
    </source>
</evidence>
<evidence type="ECO:0000256" key="1">
    <source>
        <dbReference type="ARBA" id="ARBA00004903"/>
    </source>
</evidence>
<feature type="domain" description="DHFR" evidence="10">
    <location>
        <begin position="2"/>
        <end position="158"/>
    </location>
</feature>
<evidence type="ECO:0000259" key="10">
    <source>
        <dbReference type="PROSITE" id="PS51330"/>
    </source>
</evidence>
<dbReference type="InterPro" id="IPR001796">
    <property type="entry name" value="DHFR_dom"/>
</dbReference>
<dbReference type="GO" id="GO:0006730">
    <property type="term" value="P:one-carbon metabolic process"/>
    <property type="evidence" value="ECO:0007669"/>
    <property type="project" value="UniProtKB-KW"/>
</dbReference>
<dbReference type="EC" id="1.5.1.3" evidence="3 8"/>